<evidence type="ECO:0008006" key="2">
    <source>
        <dbReference type="Google" id="ProtNLM"/>
    </source>
</evidence>
<sequence>MDKTVVAKIYRDLVKANRRDESSIPEEFRTEYERLKKENADAK</sequence>
<dbReference type="EMBL" id="CP159992">
    <property type="protein sequence ID" value="XCP96131.1"/>
    <property type="molecule type" value="Genomic_DNA"/>
</dbReference>
<protein>
    <recommendedName>
        <fullName evidence="2">Fur-regulated basic protein FbpA</fullName>
    </recommendedName>
</protein>
<dbReference type="AlphaFoldDB" id="A0AAU8NI11"/>
<dbReference type="RefSeq" id="WP_366294475.1">
    <property type="nucleotide sequence ID" value="NZ_CP159992.1"/>
</dbReference>
<evidence type="ECO:0000313" key="1">
    <source>
        <dbReference type="EMBL" id="XCP96131.1"/>
    </source>
</evidence>
<accession>A0AAU8NI11</accession>
<organism evidence="1">
    <name type="scientific">Paenibacillus sp. AN1007</name>
    <dbReference type="NCBI Taxonomy" id="3151385"/>
    <lineage>
        <taxon>Bacteria</taxon>
        <taxon>Bacillati</taxon>
        <taxon>Bacillota</taxon>
        <taxon>Bacilli</taxon>
        <taxon>Bacillales</taxon>
        <taxon>Paenibacillaceae</taxon>
        <taxon>Paenibacillus</taxon>
    </lineage>
</organism>
<gene>
    <name evidence="1" type="ORF">ABXS70_05295</name>
</gene>
<name>A0AAU8NI11_9BACL</name>
<proteinExistence type="predicted"/>
<reference evidence="1" key="1">
    <citation type="submission" date="2024-05" db="EMBL/GenBank/DDBJ databases">
        <title>Draft genome assemblies of 36 bacteria isolated from hibernating arctic ground squirrels.</title>
        <authorList>
            <person name="McKee H."/>
            <person name="Mullen L."/>
            <person name="Drown D.M."/>
            <person name="Duddleston K.N."/>
        </authorList>
    </citation>
    <scope>NUCLEOTIDE SEQUENCE</scope>
    <source>
        <strain evidence="1">AN1007</strain>
    </source>
</reference>